<dbReference type="EMBL" id="FUYR01000006">
    <property type="protein sequence ID" value="SKB92076.1"/>
    <property type="molecule type" value="Genomic_DNA"/>
</dbReference>
<reference evidence="5" key="1">
    <citation type="submission" date="2017-02" db="EMBL/GenBank/DDBJ databases">
        <authorList>
            <person name="Varghese N."/>
            <person name="Submissions S."/>
        </authorList>
    </citation>
    <scope>NUCLEOTIDE SEQUENCE [LARGE SCALE GENOMIC DNA]</scope>
    <source>
        <strain evidence="5">DSM 22385</strain>
    </source>
</reference>
<gene>
    <name evidence="4" type="ORF">SAMN05661099_3478</name>
</gene>
<dbReference type="Gene3D" id="1.10.10.10">
    <property type="entry name" value="Winged helix-like DNA-binding domain superfamily/Winged helix DNA-binding domain"/>
    <property type="match status" value="1"/>
</dbReference>
<keyword evidence="1" id="KW-0472">Membrane</keyword>
<dbReference type="SMART" id="SM00421">
    <property type="entry name" value="HTH_LUXR"/>
    <property type="match status" value="1"/>
</dbReference>
<sequence>MKLWLSIYAFFLPCMLLAGNKPHPFSAQDGNSHINLRVKARNSDLLYLLDCSENSKTVKLGNNWKTLYFEFKPENIGNFEYSHKLNGIDENWSRWSASPYADYEGLPNGNYKLSVQIRNTSGAIVQQLSFPFIISTPWYLTSWAILAFLSSLCILFYLIFQQRLQHANPGIKAEHPEFYHIETDKVISSLQKEELVVEVNTKNKELATVTMHLVERGKLLSRVREELALALKNNLQLADSNDFKIILRMLTDAEKNRHDWEQFSIHFDDVHRNFLSVLKSQYPALSTTDLKLCAYLKLNLSSKEIAQSMNITVKGVEVSRYRLRKKLNISKDVNLFDFLHKISNSNLPAKATESTETDQQADELARFLSFFNKSMTAKFITQGGYDFSSEGIIFKGSIAHNKG</sequence>
<dbReference type="InterPro" id="IPR016032">
    <property type="entry name" value="Sig_transdc_resp-reg_C-effctor"/>
</dbReference>
<evidence type="ECO:0000259" key="3">
    <source>
        <dbReference type="SMART" id="SM00421"/>
    </source>
</evidence>
<feature type="domain" description="HTH luxR-type" evidence="3">
    <location>
        <begin position="282"/>
        <end position="339"/>
    </location>
</feature>
<keyword evidence="5" id="KW-1185">Reference proteome</keyword>
<organism evidence="4 5">
    <name type="scientific">Daejeonella lutea</name>
    <dbReference type="NCBI Taxonomy" id="572036"/>
    <lineage>
        <taxon>Bacteria</taxon>
        <taxon>Pseudomonadati</taxon>
        <taxon>Bacteroidota</taxon>
        <taxon>Sphingobacteriia</taxon>
        <taxon>Sphingobacteriales</taxon>
        <taxon>Sphingobacteriaceae</taxon>
        <taxon>Daejeonella</taxon>
    </lineage>
</organism>
<dbReference type="AlphaFoldDB" id="A0A1T5F7D3"/>
<proteinExistence type="predicted"/>
<dbReference type="OrthoDB" id="9809670at2"/>
<dbReference type="Gene3D" id="2.60.40.10">
    <property type="entry name" value="Immunoglobulins"/>
    <property type="match status" value="1"/>
</dbReference>
<name>A0A1T5F7D3_9SPHI</name>
<dbReference type="RefSeq" id="WP_079703979.1">
    <property type="nucleotide sequence ID" value="NZ_FUYR01000006.1"/>
</dbReference>
<dbReference type="InterPro" id="IPR000792">
    <property type="entry name" value="Tscrpt_reg_LuxR_C"/>
</dbReference>
<dbReference type="InterPro" id="IPR036388">
    <property type="entry name" value="WH-like_DNA-bd_sf"/>
</dbReference>
<evidence type="ECO:0000313" key="5">
    <source>
        <dbReference type="Proteomes" id="UP000189981"/>
    </source>
</evidence>
<evidence type="ECO:0000256" key="2">
    <source>
        <dbReference type="SAM" id="SignalP"/>
    </source>
</evidence>
<feature type="chain" id="PRO_5013069518" evidence="2">
    <location>
        <begin position="19"/>
        <end position="403"/>
    </location>
</feature>
<feature type="signal peptide" evidence="2">
    <location>
        <begin position="1"/>
        <end position="18"/>
    </location>
</feature>
<dbReference type="GO" id="GO:0006355">
    <property type="term" value="P:regulation of DNA-templated transcription"/>
    <property type="evidence" value="ECO:0007669"/>
    <property type="project" value="InterPro"/>
</dbReference>
<protein>
    <submittedName>
        <fullName evidence="4">Regulatory protein, luxR family</fullName>
    </submittedName>
</protein>
<dbReference type="GO" id="GO:0003677">
    <property type="term" value="F:DNA binding"/>
    <property type="evidence" value="ECO:0007669"/>
    <property type="project" value="InterPro"/>
</dbReference>
<evidence type="ECO:0000256" key="1">
    <source>
        <dbReference type="SAM" id="Phobius"/>
    </source>
</evidence>
<dbReference type="STRING" id="572036.SAMN05661099_3478"/>
<dbReference type="Pfam" id="PF07495">
    <property type="entry name" value="Y_Y_Y"/>
    <property type="match status" value="1"/>
</dbReference>
<evidence type="ECO:0000313" key="4">
    <source>
        <dbReference type="EMBL" id="SKB92076.1"/>
    </source>
</evidence>
<keyword evidence="1" id="KW-0812">Transmembrane</keyword>
<dbReference type="Pfam" id="PF00196">
    <property type="entry name" value="GerE"/>
    <property type="match status" value="1"/>
</dbReference>
<keyword evidence="1" id="KW-1133">Transmembrane helix</keyword>
<dbReference type="InterPro" id="IPR013783">
    <property type="entry name" value="Ig-like_fold"/>
</dbReference>
<dbReference type="InterPro" id="IPR011123">
    <property type="entry name" value="Y_Y_Y"/>
</dbReference>
<dbReference type="SUPFAM" id="SSF46894">
    <property type="entry name" value="C-terminal effector domain of the bipartite response regulators"/>
    <property type="match status" value="1"/>
</dbReference>
<keyword evidence="2" id="KW-0732">Signal</keyword>
<dbReference type="Proteomes" id="UP000189981">
    <property type="component" value="Unassembled WGS sequence"/>
</dbReference>
<accession>A0A1T5F7D3</accession>
<feature type="transmembrane region" description="Helical" evidence="1">
    <location>
        <begin position="138"/>
        <end position="160"/>
    </location>
</feature>